<evidence type="ECO:0000256" key="1">
    <source>
        <dbReference type="SAM" id="Phobius"/>
    </source>
</evidence>
<evidence type="ECO:0000313" key="2">
    <source>
        <dbReference type="EMBL" id="MFL9925749.1"/>
    </source>
</evidence>
<name>A0ABW9ABC0_9BURK</name>
<reference evidence="2 3" key="1">
    <citation type="journal article" date="2024" name="Chem. Sci.">
        <title>Discovery of megapolipeptins by genome mining of a Burkholderiales bacteria collection.</title>
        <authorList>
            <person name="Paulo B.S."/>
            <person name="Recchia M.J.J."/>
            <person name="Lee S."/>
            <person name="Fergusson C.H."/>
            <person name="Romanowski S.B."/>
            <person name="Hernandez A."/>
            <person name="Krull N."/>
            <person name="Liu D.Y."/>
            <person name="Cavanagh H."/>
            <person name="Bos A."/>
            <person name="Gray C.A."/>
            <person name="Murphy B.T."/>
            <person name="Linington R.G."/>
            <person name="Eustaquio A.S."/>
        </authorList>
    </citation>
    <scope>NUCLEOTIDE SEQUENCE [LARGE SCALE GENOMIC DNA]</scope>
    <source>
        <strain evidence="2 3">RL21-008-BIB-A</strain>
    </source>
</reference>
<evidence type="ECO:0000313" key="3">
    <source>
        <dbReference type="Proteomes" id="UP001629246"/>
    </source>
</evidence>
<feature type="transmembrane region" description="Helical" evidence="1">
    <location>
        <begin position="35"/>
        <end position="54"/>
    </location>
</feature>
<accession>A0ABW9ABC0</accession>
<proteinExistence type="predicted"/>
<keyword evidence="1" id="KW-0812">Transmembrane</keyword>
<dbReference type="Proteomes" id="UP001629246">
    <property type="component" value="Unassembled WGS sequence"/>
</dbReference>
<organism evidence="2 3">
    <name type="scientific">Herbaspirillum lusitanum</name>
    <dbReference type="NCBI Taxonomy" id="213312"/>
    <lineage>
        <taxon>Bacteria</taxon>
        <taxon>Pseudomonadati</taxon>
        <taxon>Pseudomonadota</taxon>
        <taxon>Betaproteobacteria</taxon>
        <taxon>Burkholderiales</taxon>
        <taxon>Oxalobacteraceae</taxon>
        <taxon>Herbaspirillum</taxon>
    </lineage>
</organism>
<dbReference type="EMBL" id="JAQQFM010000006">
    <property type="protein sequence ID" value="MFL9925749.1"/>
    <property type="molecule type" value="Genomic_DNA"/>
</dbReference>
<dbReference type="RefSeq" id="WP_408158937.1">
    <property type="nucleotide sequence ID" value="NZ_JAQQFM010000006.1"/>
</dbReference>
<protein>
    <submittedName>
        <fullName evidence="2">Uncharacterized protein</fullName>
    </submittedName>
</protein>
<comment type="caution">
    <text evidence="2">The sequence shown here is derived from an EMBL/GenBank/DDBJ whole genome shotgun (WGS) entry which is preliminary data.</text>
</comment>
<keyword evidence="3" id="KW-1185">Reference proteome</keyword>
<keyword evidence="1" id="KW-0472">Membrane</keyword>
<sequence>MYSTQPEGELGLRRLDGLQAWPDKVNRQTKIQGNIMRTITMLLMLCIASLLAACEKTDFEKKSESDAKARQIFNLKKQAE</sequence>
<gene>
    <name evidence="2" type="ORF">PQR62_15820</name>
</gene>
<keyword evidence="1" id="KW-1133">Transmembrane helix</keyword>